<dbReference type="InterPro" id="IPR019904">
    <property type="entry name" value="Peroxiredoxin_OsmC"/>
</dbReference>
<dbReference type="GO" id="GO:0004601">
    <property type="term" value="F:peroxidase activity"/>
    <property type="evidence" value="ECO:0007669"/>
    <property type="project" value="InterPro"/>
</dbReference>
<dbReference type="InterPro" id="IPR003718">
    <property type="entry name" value="OsmC/Ohr_fam"/>
</dbReference>
<dbReference type="KEGG" id="atl:Athai_61680"/>
<dbReference type="InterPro" id="IPR036102">
    <property type="entry name" value="OsmC/Ohrsf"/>
</dbReference>
<name>A0A7R7DVK1_9ACTN</name>
<dbReference type="NCBIfam" id="TIGR03562">
    <property type="entry name" value="osmo_induc_OsmC"/>
    <property type="match status" value="1"/>
</dbReference>
<dbReference type="Proteomes" id="UP000611640">
    <property type="component" value="Chromosome"/>
</dbReference>
<accession>A0A7R7DVK1</accession>
<keyword evidence="2" id="KW-1185">Reference proteome</keyword>
<dbReference type="SUPFAM" id="SSF82784">
    <property type="entry name" value="OsmC-like"/>
    <property type="match status" value="1"/>
</dbReference>
<dbReference type="PANTHER" id="PTHR42830">
    <property type="entry name" value="OSMOTICALLY INDUCIBLE FAMILY PROTEIN"/>
    <property type="match status" value="1"/>
</dbReference>
<protein>
    <submittedName>
        <fullName evidence="1">Peroxiredoxin</fullName>
    </submittedName>
</protein>
<gene>
    <name evidence="1" type="primary">osmC</name>
    <name evidence="1" type="ORF">Athai_61680</name>
</gene>
<dbReference type="InterPro" id="IPR052707">
    <property type="entry name" value="OsmC_Ohr_Peroxiredoxin"/>
</dbReference>
<proteinExistence type="predicted"/>
<evidence type="ECO:0000313" key="1">
    <source>
        <dbReference type="EMBL" id="BCJ38665.1"/>
    </source>
</evidence>
<dbReference type="Pfam" id="PF02566">
    <property type="entry name" value="OsmC"/>
    <property type="match status" value="1"/>
</dbReference>
<dbReference type="PANTHER" id="PTHR42830:SF1">
    <property type="entry name" value="OSMOTICALLY INDUCIBLE FAMILY PROTEIN"/>
    <property type="match status" value="1"/>
</dbReference>
<organism evidence="1 2">
    <name type="scientific">Actinocatenispora thailandica</name>
    <dbReference type="NCBI Taxonomy" id="227318"/>
    <lineage>
        <taxon>Bacteria</taxon>
        <taxon>Bacillati</taxon>
        <taxon>Actinomycetota</taxon>
        <taxon>Actinomycetes</taxon>
        <taxon>Micromonosporales</taxon>
        <taxon>Micromonosporaceae</taxon>
        <taxon>Actinocatenispora</taxon>
    </lineage>
</organism>
<dbReference type="InterPro" id="IPR015946">
    <property type="entry name" value="KH_dom-like_a/b"/>
</dbReference>
<reference evidence="1 2" key="1">
    <citation type="submission" date="2020-08" db="EMBL/GenBank/DDBJ databases">
        <title>Whole genome shotgun sequence of Actinocatenispora thailandica NBRC 105041.</title>
        <authorList>
            <person name="Komaki H."/>
            <person name="Tamura T."/>
        </authorList>
    </citation>
    <scope>NUCLEOTIDE SEQUENCE [LARGE SCALE GENOMIC DNA]</scope>
    <source>
        <strain evidence="1 2">NBRC 105041</strain>
    </source>
</reference>
<dbReference type="GO" id="GO:0006979">
    <property type="term" value="P:response to oxidative stress"/>
    <property type="evidence" value="ECO:0007669"/>
    <property type="project" value="InterPro"/>
</dbReference>
<dbReference type="Gene3D" id="3.30.300.20">
    <property type="match status" value="1"/>
</dbReference>
<dbReference type="AlphaFoldDB" id="A0A7R7DVK1"/>
<sequence>MPVRKASAEWRGGLQDGAGRLALGSGAYEGDYSYKSRFGDGSGGTNPEELIGAAHAACFSMSLSNLLASDNHPPTAVQTTAEVTIRPEDGQPTITSIALHTVGTVPGLTAEQFAEYAAKAKAGCPVSRALAGTTITLDTQFSG</sequence>
<evidence type="ECO:0000313" key="2">
    <source>
        <dbReference type="Proteomes" id="UP000611640"/>
    </source>
</evidence>
<dbReference type="EMBL" id="AP023355">
    <property type="protein sequence ID" value="BCJ38665.1"/>
    <property type="molecule type" value="Genomic_DNA"/>
</dbReference>
<dbReference type="RefSeq" id="WP_203964662.1">
    <property type="nucleotide sequence ID" value="NZ_AP023355.1"/>
</dbReference>